<evidence type="ECO:0000313" key="8">
    <source>
        <dbReference type="EMBL" id="OBT98756.2"/>
    </source>
</evidence>
<name>A0A1B8GSF2_9PEZI</name>
<evidence type="ECO:0000256" key="4">
    <source>
        <dbReference type="ARBA" id="ARBA00023163"/>
    </source>
</evidence>
<dbReference type="Pfam" id="PF04082">
    <property type="entry name" value="Fungal_trans"/>
    <property type="match status" value="1"/>
</dbReference>
<dbReference type="RefSeq" id="XP_018132489.2">
    <property type="nucleotide sequence ID" value="XM_018272833.2"/>
</dbReference>
<feature type="domain" description="Zn(2)-C6 fungal-type" evidence="7">
    <location>
        <begin position="6"/>
        <end position="38"/>
    </location>
</feature>
<dbReference type="Proteomes" id="UP000091956">
    <property type="component" value="Unassembled WGS sequence"/>
</dbReference>
<dbReference type="InterPro" id="IPR001138">
    <property type="entry name" value="Zn2Cys6_DnaBD"/>
</dbReference>
<dbReference type="GO" id="GO:0006351">
    <property type="term" value="P:DNA-templated transcription"/>
    <property type="evidence" value="ECO:0007669"/>
    <property type="project" value="InterPro"/>
</dbReference>
<proteinExistence type="predicted"/>
<reference evidence="8 9" key="1">
    <citation type="submission" date="2016-03" db="EMBL/GenBank/DDBJ databases">
        <title>Comparative genomics of Pseudogymnoascus destructans, the fungus causing white-nose syndrome of bats.</title>
        <authorList>
            <person name="Palmer J.M."/>
            <person name="Drees K.P."/>
            <person name="Foster J.T."/>
            <person name="Lindner D.L."/>
        </authorList>
    </citation>
    <scope>NUCLEOTIDE SEQUENCE [LARGE SCALE GENOMIC DNA]</scope>
    <source>
        <strain evidence="8 9">UAMH 10579</strain>
    </source>
</reference>
<dbReference type="PROSITE" id="PS00463">
    <property type="entry name" value="ZN2_CY6_FUNGAL_1"/>
    <property type="match status" value="1"/>
</dbReference>
<dbReference type="SUPFAM" id="SSF57701">
    <property type="entry name" value="Zn2/Cys6 DNA-binding domain"/>
    <property type="match status" value="1"/>
</dbReference>
<gene>
    <name evidence="8" type="ORF">VE01_03338</name>
</gene>
<sequence length="502" mass="57018">MRQPSACLTCRIRRRRCRFSNGPNSSCEYCASKRLKCTGFQPTSAPSTGASIRSLDEASGGAHSGNGEIVQSKSAVGLPPLEVCSELVSLYFDYIHDQFHSLFHRPSLETDLANGKVPLVILYAIIGLAARFSTHVLFSEIDPRIRSKVYAEESDRLLKVGEISLITIQASVLLGTISNAEGQADSGSIYYAIAVRIAAIMDLANRPATCWVEKEVNIRVWWTLYMTDTWSSYGLRLPKQMHRINSLPLPADDEAFLQARCGNEIAPNLDTELESSLLSQMVKLHFILIEVNDFNSYTVTSQITEAETVTMVTKLSQKLDDWHTSLPPCMRDTPENLSRYAAQGFGRMFVAVYLGYYNYGQLLFYQFLNSDHYSPYVQSQLYAAKCESYATRLCEIVYAANAIPECEVHYMMAGHVLAIASTVQIHTLLFADNEEKIKAAKYRLERNFEILMRLKRFWPTLDISFARFQEFHRVCRESMETSFRMDRWMLTFLLEFGKPLNK</sequence>
<evidence type="ECO:0000256" key="3">
    <source>
        <dbReference type="ARBA" id="ARBA00023015"/>
    </source>
</evidence>
<evidence type="ECO:0000256" key="6">
    <source>
        <dbReference type="SAM" id="MobiDB-lite"/>
    </source>
</evidence>
<evidence type="ECO:0000256" key="1">
    <source>
        <dbReference type="ARBA" id="ARBA00004123"/>
    </source>
</evidence>
<keyword evidence="5" id="KW-0539">Nucleus</keyword>
<dbReference type="GO" id="GO:0000981">
    <property type="term" value="F:DNA-binding transcription factor activity, RNA polymerase II-specific"/>
    <property type="evidence" value="ECO:0007669"/>
    <property type="project" value="InterPro"/>
</dbReference>
<dbReference type="GO" id="GO:0003677">
    <property type="term" value="F:DNA binding"/>
    <property type="evidence" value="ECO:0007669"/>
    <property type="project" value="InterPro"/>
</dbReference>
<dbReference type="PROSITE" id="PS50048">
    <property type="entry name" value="ZN2_CY6_FUNGAL_2"/>
    <property type="match status" value="1"/>
</dbReference>
<dbReference type="InterPro" id="IPR050815">
    <property type="entry name" value="TF_fung"/>
</dbReference>
<feature type="compositionally biased region" description="Polar residues" evidence="6">
    <location>
        <begin position="42"/>
        <end position="51"/>
    </location>
</feature>
<keyword evidence="2" id="KW-0479">Metal-binding</keyword>
<dbReference type="InterPro" id="IPR007219">
    <property type="entry name" value="XnlR_reg_dom"/>
</dbReference>
<keyword evidence="9" id="KW-1185">Reference proteome</keyword>
<dbReference type="GO" id="GO:0005634">
    <property type="term" value="C:nucleus"/>
    <property type="evidence" value="ECO:0007669"/>
    <property type="project" value="UniProtKB-SubCell"/>
</dbReference>
<dbReference type="Pfam" id="PF00172">
    <property type="entry name" value="Zn_clus"/>
    <property type="match status" value="1"/>
</dbReference>
<dbReference type="AlphaFoldDB" id="A0A1B8GSF2"/>
<accession>A0A1B8GSF2</accession>
<feature type="region of interest" description="Disordered" evidence="6">
    <location>
        <begin position="42"/>
        <end position="63"/>
    </location>
</feature>
<reference evidence="9" key="2">
    <citation type="journal article" date="2018" name="Nat. Commun.">
        <title>Extreme sensitivity to ultraviolet light in the fungal pathogen causing white-nose syndrome of bats.</title>
        <authorList>
            <person name="Palmer J.M."/>
            <person name="Drees K.P."/>
            <person name="Foster J.T."/>
            <person name="Lindner D.L."/>
        </authorList>
    </citation>
    <scope>NUCLEOTIDE SEQUENCE [LARGE SCALE GENOMIC DNA]</scope>
    <source>
        <strain evidence="9">UAMH 10579</strain>
    </source>
</reference>
<dbReference type="PANTHER" id="PTHR47338:SF16">
    <property type="entry name" value="TRANSCRIPTION FACTOR, PUTATIVE (AFU_ORTHOLOGUE AFUA_2G09360)-RELATED"/>
    <property type="match status" value="1"/>
</dbReference>
<dbReference type="GeneID" id="28836724"/>
<evidence type="ECO:0000256" key="5">
    <source>
        <dbReference type="ARBA" id="ARBA00023242"/>
    </source>
</evidence>
<evidence type="ECO:0000256" key="2">
    <source>
        <dbReference type="ARBA" id="ARBA00022723"/>
    </source>
</evidence>
<dbReference type="InterPro" id="IPR036864">
    <property type="entry name" value="Zn2-C6_fun-type_DNA-bd_sf"/>
</dbReference>
<keyword evidence="4" id="KW-0804">Transcription</keyword>
<dbReference type="PANTHER" id="PTHR47338">
    <property type="entry name" value="ZN(II)2CYS6 TRANSCRIPTION FACTOR (EUROFUNG)-RELATED"/>
    <property type="match status" value="1"/>
</dbReference>
<organism evidence="8 9">
    <name type="scientific">Pseudogymnoascus verrucosus</name>
    <dbReference type="NCBI Taxonomy" id="342668"/>
    <lineage>
        <taxon>Eukaryota</taxon>
        <taxon>Fungi</taxon>
        <taxon>Dikarya</taxon>
        <taxon>Ascomycota</taxon>
        <taxon>Pezizomycotina</taxon>
        <taxon>Leotiomycetes</taxon>
        <taxon>Thelebolales</taxon>
        <taxon>Thelebolaceae</taxon>
        <taxon>Pseudogymnoascus</taxon>
    </lineage>
</organism>
<dbReference type="Gene3D" id="4.10.240.10">
    <property type="entry name" value="Zn(2)-C6 fungal-type DNA-binding domain"/>
    <property type="match status" value="1"/>
</dbReference>
<protein>
    <recommendedName>
        <fullName evidence="7">Zn(2)-C6 fungal-type domain-containing protein</fullName>
    </recommendedName>
</protein>
<dbReference type="CDD" id="cd12148">
    <property type="entry name" value="fungal_TF_MHR"/>
    <property type="match status" value="1"/>
</dbReference>
<dbReference type="SMART" id="SM00906">
    <property type="entry name" value="Fungal_trans"/>
    <property type="match status" value="1"/>
</dbReference>
<keyword evidence="3" id="KW-0805">Transcription regulation</keyword>
<dbReference type="GO" id="GO:0008270">
    <property type="term" value="F:zinc ion binding"/>
    <property type="evidence" value="ECO:0007669"/>
    <property type="project" value="InterPro"/>
</dbReference>
<comment type="subcellular location">
    <subcellularLocation>
        <location evidence="1">Nucleus</location>
    </subcellularLocation>
</comment>
<evidence type="ECO:0000313" key="9">
    <source>
        <dbReference type="Proteomes" id="UP000091956"/>
    </source>
</evidence>
<dbReference type="EMBL" id="KV460215">
    <property type="protein sequence ID" value="OBT98756.2"/>
    <property type="molecule type" value="Genomic_DNA"/>
</dbReference>
<evidence type="ECO:0000259" key="7">
    <source>
        <dbReference type="PROSITE" id="PS50048"/>
    </source>
</evidence>